<feature type="non-terminal residue" evidence="1">
    <location>
        <position position="1"/>
    </location>
</feature>
<sequence length="70" mass="8488">IYNIIQEIKEHRKCYGENSEQLKILNLYSNFLDMKKRNKMGIKPIENYMKNIDKIKPFSILSRFFLVFSI</sequence>
<organism evidence="1">
    <name type="scientific">human gut metagenome</name>
    <dbReference type="NCBI Taxonomy" id="408170"/>
    <lineage>
        <taxon>unclassified sequences</taxon>
        <taxon>metagenomes</taxon>
        <taxon>organismal metagenomes</taxon>
    </lineage>
</organism>
<dbReference type="AlphaFoldDB" id="W1XWW0"/>
<protein>
    <submittedName>
        <fullName evidence="1">Neutral endopeptidase</fullName>
    </submittedName>
</protein>
<accession>W1XWW0</accession>
<dbReference type="InterPro" id="IPR042089">
    <property type="entry name" value="Peptidase_M13_dom_2"/>
</dbReference>
<proteinExistence type="predicted"/>
<reference evidence="1" key="1">
    <citation type="submission" date="2013-12" db="EMBL/GenBank/DDBJ databases">
        <title>A Varibaculum cambriense genome reconstructed from a premature infant gut community with otherwise low bacterial novelty that shifts toward anaerobic metabolism during the third week of life.</title>
        <authorList>
            <person name="Brown C.T."/>
            <person name="Sharon I."/>
            <person name="Thomas B.C."/>
            <person name="Castelle C.J."/>
            <person name="Morowitz M.J."/>
            <person name="Banfield J.F."/>
        </authorList>
    </citation>
    <scope>NUCLEOTIDE SEQUENCE</scope>
</reference>
<dbReference type="EMBL" id="AZMM01011629">
    <property type="protein sequence ID" value="ETJ33935.1"/>
    <property type="molecule type" value="Genomic_DNA"/>
</dbReference>
<comment type="caution">
    <text evidence="1">The sequence shown here is derived from an EMBL/GenBank/DDBJ whole genome shotgun (WGS) entry which is preliminary data.</text>
</comment>
<gene>
    <name evidence="1" type="ORF">Q604_UNBC11629G0001</name>
</gene>
<evidence type="ECO:0000313" key="1">
    <source>
        <dbReference type="EMBL" id="ETJ33935.1"/>
    </source>
</evidence>
<name>W1XWW0_9ZZZZ</name>
<dbReference type="Gene3D" id="1.10.1380.10">
    <property type="entry name" value="Neutral endopeptidase , domain2"/>
    <property type="match status" value="1"/>
</dbReference>